<gene>
    <name evidence="4" type="ORF">RCZ15_25020</name>
    <name evidence="5" type="ORF">RCZ16_17500</name>
</gene>
<sequence length="4117" mass="447051">MKNFVKLLLLTLVWLQGASIYGQCNVDNFTLSQVQGTCASDAQINVQADCKGNEWEAVLFKTGSTKEEASLTLDSNGKASFQNLIPANFQVRVRKKDGTKDSTLKSITTTTTYIYYMVDKIAQVPPTCDQGKNGVVSVKILNSGGTGPYKVELLQGGVVKASSAEVAKSGTTGVTEIKVIGSDTNPVETGVYEVRIIDYINKKAGCFYAEKGRSVNVDTPPLSPEFLTSFYKPKCANCKTYELLVGLQFDPYKGYLPKATGTLKVKITRSGAVVCEKSINTATSQITLGTSGYNILWIQGSTYRRNSCQFFKSDCEVKEGDQVSLVFDDNCPGTTDITADYLVDISKMQQGSFSYNLQGKVLSVPRPINDISELVDNMCKRTGYRISIGQSSLKANTWNYWLRNTKEAFSLFCEPLVTMRLQKDNGGGNWTTVTSKDINIGDFLQGTGDINPDGSIGKAPEYLDITADGKYKIEVFVKSNVNGADKSECKYFSYDLDITGINNSVVGNLPVRAARASAWKYTVLEGTSPNFRIDYESSHNGGMTYSPANPLTVEIKPTDGRSTDQVVINGPWSLAQTHTINYPIKFQKTDNEPNFIYDLPAGSYEIKYSTTCLTRTETYTINSNPAVYNPVVDVSGGCRGGALVTYNMHPNAVVEAIQNHYAELLKDNSTTGALGKISHTEALSRIGSWVAKYTTREQGIKGTFRNILPGRYILKIQNTMNWYNQSLTVFKNPTNGYANGTGNNAKIRDNSYWKPYIHQIYYAFEIKAAGKVSLNPTATLCNPQDPSTGVIGVEIGSGEPAYPVTYQLWIQNKTTKALRRAKDNAGVEVPFHTIPSKPANGDTYHAFTKLPRLTYTNEEYVIRLVTACDEEGYPIPDFDPKSNTDVIASGDNLCPGQPLVLSIALPSNVYNFQWHSSKPQFLNGIDTRKKRITINPTETAEYWVTYTAKDPSICGSVNTFNSNKKTIQVKEDKTPPTISQVPDGETNTLIKKCESGYRWNPPVVTDPEGCLKTVTWEVRDGSGTVIYTPPADANGNSIGNSAVFPVGENKVIYTATDYAGNVSKMEFKVTVVYLYIFYGGSLAYVYPHNRRYPLADNQPLRGQKIELRVQLSNGGTGTINTNAVVKIQLPDNKGVKVGGSSEIDISEITTPAYTPSVTYDATTRTFTITNIDPAVTGVYGGSFIYFPLYISNDCKDFENACDNKLISSVWVTSGSPDCPTSLLTNVTERALDIDRKCPKQELLCAPTGANVVLKAEGTGYKRYEWYDVYNRLLGTGPTYTATEIGVYKVRKVADNSCPSRVYKAPYAYHAIQEDVFNLLLSNALNGANDPIRSQSDGGATCGNDGTWVSHFYLCDGNSRVLNVTFSSAKRIVWQRYNTSCTYTQPNCQSRADSCWTDITTGNSYTLSGAGDYRLRIEADGCTKDFYFTAYTAGLSGRIDITHQTNFTAGSINVTMNTTGIPYTYTLKEGTTIIQTVTKTTGNTHEHIFQNLTIPRNGSRTFTVEVTSTAIPVCKYTETAVVRDQATLTGTAKFLAWVDCDDANFEFEAQGGKRPYKVAIYSIDDVELHPGITLENIPLSAFTVSGTATQSIFQGVFKIAKPGSRYKFVIRDADGKNVVTNEVTVPYNPDYQIITSFDPIECAGKFTTVTAKFVNPLPQRVTLYRIASSGTRTQVGQNNSGIFPNVPAGRYVALVEAVFASHKCSFEKEIIITEPSDPLVGYAGIVKDILCDTSIPKRYEVHINNVSGGKPPYQYSFDSGNTWQSSPIGFISNTTKVLVRDTSKCDPLEIDVVVDPAIVQPNVPFNPNTDITYDCDGNAKFTITPQAPGGKVYTYEYSVDNGPRQTGNVFVLPPKPSGDPYIINIYYKDTANRQRNILFTEDFGKGDDVCNPFVPVLTCAVGQTLSTGTYIQTKQPPATTEYISPSDASGTGRYLALVTSARANILFEKTINNVIPGKEMVVSLRYINLLQAASSKADPSLRVELVIGGTTYTRTLPVAARGGAWSALNELIFNEIAAGNTSNTSAVLRIVSGTTSITAVGLDEIDVSQPTETCQKPVTLSVTPKKGQEFKPTIVQVFDAECNGGTGKVIVEAKNLQGATSIEYSIDNGLTWNTANLVPSTTNRFELINLSVGTHTIIVRRDADCVVNMGNVTIGEPAPITIPSGGISATPIGCVAPYTTSIVTLQISGGKAPYQLRYRLQGSTTWLTTGSSVSGSVGTIVGLTPGTYEFNVQDVNNCGGNDSIAMYVIPDKVDVTISTDYTQCYSGLGDAFITITAHSGAGNYEFSKDNGVTFERPIILTSNVFTFDNLSDGTYQIVVRDRYGCTATESVTIYKQLTMQLDTDGGFSCKPNAEEKITLRVEGGKDAKTFKWRRGATGAFRPDTDTDAGNVVFNITNAGSSTTPATATVTIKTAGEYYFMVEDSNTGSSGLVPCNVTKAIIIENVKPEWKPSIVLAADDIACSGASTGFIGVREAGVVRPIDLSKDIDATKGVPPFRVEVYKTGTTTPNVGTTNLAKGTYIVRLIDSKECYVDTTVTIGEVPAVNLTLTKQDITCSSGTSVHGKITATWSSGGTAPFSLYVYNSQGAITRDLDTGAVHQVTGRASTDSYTFSGFAEGTYTLVMIDAKGCRTEKKITIGGLTNELVVEPQVVTDCKAGGGSAKLITYNKNGTPIVAANIYFAIYRGGNPATYAPGEWNQATTDSYTIGGTTYPAASYTMTGLIPGVTYQFVVRNNGCYEIFEKNIPLLTNTTTKVDSVTGIPACGTADGKVSFTLSGMPSGVTSIGYQVYKYPENTAVTTAGASGTIALPATFPYTTAGGLDKGQYYIVFTETPTNCVTASKPFTILASDVPLGVILSLVKNETCNTSAELSAVITGGTADFKYIFKNVNTPPTTAEWAAVTATANRQKTFNTNVSVTPNPTWYVFVQDKYGCVGSANVPVIKDNVPIINTVTPENLCGANGQYRIRVKMTQTGVGQHYYTITRGGVTSTKRPITIVLNEFVVGDIYSDPAPQEIKVYDQNNCESVAVSFTILDKVTYDLKVTRPITCDPTTPSGQVTISNIQNFDPSKSYFYRVDYVEKIITIDPLTGNLVETETITPKITATAVTSAGTSFNVTDSGIYRVYIDENTFSCPIVRNVVVQPKEIPVLNVANVIDEKCSGTTAIGNGVGAITVTAGSHTLQPFAFKIVSAVDLTTGTNVPIPSSYSTYTSTTIANVVDISMNGTRATFQNLMGTPTGVRYEIQAKSINVTIYNGVTITQSCESITVFATVRSPQPITIASNAVKVTQFACNANQAIQDAKIEIDTTGVSGGNGDYTYIFLKGTVEVQRSKTPSLTILDKAGGTYTIKIVDKEGCEFDVPGPFVINPYASIETITVTQTQAITCAQGENISISITTDPVVPTAPNYTYYVQNLGGGYSQNKVSTAMTETFTGLPYGTYKITVRDNATGCEAYTSYDVKDPNTFVIKAENPGRVSCYGGNDGTIDLIFVDIDHSNGDQSTGGFSYTITSIDSGASVTLTGTVPPGTNKITVSGLRAGLFKVVATSTSTGCTTPNESQFSIGQAQEPLKGSASLEYDATCTNNQGEILVEIVGGVSPYKVTITGTNGYTQTVTGVYYKHLFTGLSGGATPGTTATYTITVEDAWGCTNVTINTVDITHALPITAMVKVEDTKCEGGESGSIEVLNPQGGAGATTFYYDLKNKNTGDIYPAQRSPKFENLPKGEYTIGITDRWGCTWTRDVTIKDPDKIEVTEIDKSSAICYDELTGGYITIQVKGGTPGTKGYTVRLVDADTKIIKQELLNVQPNTNTTINNLRPEVNYEIQVVDPVNCEMPIPYAFVIPFVPDLTTEVKFVDECNNNTYEGRLEVKFKQTLDWTKVSYTIGSSTTRKTFDSFSLNYGYINNPPASINMQILTIYYQESATKVCTKQSNQFFVRDVQPLDLEDVTDRGALDINEIKIQGKFGVEPYNYAFNGASAGTNNVYLVKRTDPDVIVPSTPHTIVKYPKLVGKTAKLIKVQVTDALGCTKEIDVYYKYIDVEIPRYFTPNGDGTNDEWMPKNTNHYPNMTIDVIDRYGRFIKHLRKGESWDGKYQEKDLPTGDYWYIFKLNSEDDPREFKGHFTLYR</sequence>
<accession>A0AAV5AXR8</accession>
<comment type="caution">
    <text evidence="4">The sequence shown here is derived from an EMBL/GenBank/DDBJ whole genome shotgun (WGS) entry which is preliminary data.</text>
</comment>
<keyword evidence="2" id="KW-0732">Signal</keyword>
<dbReference type="PROSITE" id="PS50825">
    <property type="entry name" value="HYR"/>
    <property type="match status" value="1"/>
</dbReference>
<evidence type="ECO:0000313" key="7">
    <source>
        <dbReference type="Proteomes" id="UP001208692"/>
    </source>
</evidence>
<dbReference type="Proteomes" id="UP001207736">
    <property type="component" value="Unassembled WGS sequence"/>
</dbReference>
<organism evidence="4 6">
    <name type="scientific">Capnocytophaga catalasegens</name>
    <dbReference type="NCBI Taxonomy" id="1004260"/>
    <lineage>
        <taxon>Bacteria</taxon>
        <taxon>Pseudomonadati</taxon>
        <taxon>Bacteroidota</taxon>
        <taxon>Flavobacteriia</taxon>
        <taxon>Flavobacteriales</taxon>
        <taxon>Flavobacteriaceae</taxon>
        <taxon>Capnocytophaga</taxon>
    </lineage>
</organism>
<dbReference type="EMBL" id="BQKB01000039">
    <property type="protein sequence ID" value="GJM53433.1"/>
    <property type="molecule type" value="Genomic_DNA"/>
</dbReference>
<dbReference type="NCBIfam" id="TIGR04131">
    <property type="entry name" value="Bac_Flav_CTERM"/>
    <property type="match status" value="1"/>
</dbReference>
<evidence type="ECO:0000313" key="5">
    <source>
        <dbReference type="EMBL" id="GJM53433.1"/>
    </source>
</evidence>
<evidence type="ECO:0000313" key="6">
    <source>
        <dbReference type="Proteomes" id="UP001207736"/>
    </source>
</evidence>
<protein>
    <recommendedName>
        <fullName evidence="3">HYR domain-containing protein</fullName>
    </recommendedName>
</protein>
<keyword evidence="1" id="KW-0677">Repeat</keyword>
<evidence type="ECO:0000313" key="4">
    <source>
        <dbReference type="EMBL" id="GJM51529.1"/>
    </source>
</evidence>
<feature type="signal peptide" evidence="2">
    <location>
        <begin position="1"/>
        <end position="22"/>
    </location>
</feature>
<dbReference type="InterPro" id="IPR003410">
    <property type="entry name" value="HYR_dom"/>
</dbReference>
<keyword evidence="7" id="KW-1185">Reference proteome</keyword>
<feature type="chain" id="PRO_5043652254" description="HYR domain-containing protein" evidence="2">
    <location>
        <begin position="23"/>
        <end position="4117"/>
    </location>
</feature>
<evidence type="ECO:0000259" key="3">
    <source>
        <dbReference type="PROSITE" id="PS50825"/>
    </source>
</evidence>
<dbReference type="InterPro" id="IPR026341">
    <property type="entry name" value="T9SS_type_B"/>
</dbReference>
<proteinExistence type="predicted"/>
<evidence type="ECO:0000256" key="2">
    <source>
        <dbReference type="SAM" id="SignalP"/>
    </source>
</evidence>
<dbReference type="Proteomes" id="UP001208692">
    <property type="component" value="Unassembled WGS sequence"/>
</dbReference>
<feature type="domain" description="HYR" evidence="3">
    <location>
        <begin position="971"/>
        <end position="1073"/>
    </location>
</feature>
<dbReference type="Pfam" id="PF13585">
    <property type="entry name" value="CHU_C"/>
    <property type="match status" value="1"/>
</dbReference>
<dbReference type="EMBL" id="BQKA01000059">
    <property type="protein sequence ID" value="GJM51529.1"/>
    <property type="molecule type" value="Genomic_DNA"/>
</dbReference>
<name>A0AAV5AXR8_9FLAO</name>
<evidence type="ECO:0000256" key="1">
    <source>
        <dbReference type="ARBA" id="ARBA00022737"/>
    </source>
</evidence>
<dbReference type="RefSeq" id="WP_264845367.1">
    <property type="nucleotide sequence ID" value="NZ_BPMA01000009.1"/>
</dbReference>
<reference evidence="4 7" key="1">
    <citation type="submission" date="2021-11" db="EMBL/GenBank/DDBJ databases">
        <title>Draft genome sequence of Capnocytophaga sp. strain KC07075 isolated from cat oral cavity.</title>
        <authorList>
            <person name="Suzuki M."/>
            <person name="Imaoka K."/>
            <person name="Kimura M."/>
            <person name="Morikawa S."/>
            <person name="Maeda K."/>
        </authorList>
    </citation>
    <scope>NUCLEOTIDE SEQUENCE</scope>
    <source>
        <strain evidence="4">KC07075</strain>
        <strain evidence="5 7">KC07079</strain>
    </source>
</reference>